<name>A0ABT8DUW7_9BURK</name>
<organism evidence="1 2">
    <name type="scientific">Roseateles violae</name>
    <dbReference type="NCBI Taxonomy" id="3058042"/>
    <lineage>
        <taxon>Bacteria</taxon>
        <taxon>Pseudomonadati</taxon>
        <taxon>Pseudomonadota</taxon>
        <taxon>Betaproteobacteria</taxon>
        <taxon>Burkholderiales</taxon>
        <taxon>Sphaerotilaceae</taxon>
        <taxon>Roseateles</taxon>
    </lineage>
</organism>
<reference evidence="1 2" key="1">
    <citation type="submission" date="2023-06" db="EMBL/GenBank/DDBJ databases">
        <title>Pelomonas sp. PFR6 16S ribosomal RNA gene Genome sequencing and assembly.</title>
        <authorList>
            <person name="Woo H."/>
        </authorList>
    </citation>
    <scope>NUCLEOTIDE SEQUENCE [LARGE SCALE GENOMIC DNA]</scope>
    <source>
        <strain evidence="1 2">PFR6</strain>
    </source>
</reference>
<comment type="caution">
    <text evidence="1">The sequence shown here is derived from an EMBL/GenBank/DDBJ whole genome shotgun (WGS) entry which is preliminary data.</text>
</comment>
<dbReference type="Proteomes" id="UP001228044">
    <property type="component" value="Unassembled WGS sequence"/>
</dbReference>
<proteinExistence type="predicted"/>
<evidence type="ECO:0000313" key="1">
    <source>
        <dbReference type="EMBL" id="MDN3922106.1"/>
    </source>
</evidence>
<protein>
    <submittedName>
        <fullName evidence="1">Uncharacterized protein</fullName>
    </submittedName>
</protein>
<keyword evidence="2" id="KW-1185">Reference proteome</keyword>
<gene>
    <name evidence="1" type="ORF">QWJ38_17585</name>
</gene>
<dbReference type="EMBL" id="JAUHHC010000005">
    <property type="protein sequence ID" value="MDN3922106.1"/>
    <property type="molecule type" value="Genomic_DNA"/>
</dbReference>
<accession>A0ABT8DUW7</accession>
<evidence type="ECO:0000313" key="2">
    <source>
        <dbReference type="Proteomes" id="UP001228044"/>
    </source>
</evidence>
<dbReference type="RefSeq" id="WP_290360423.1">
    <property type="nucleotide sequence ID" value="NZ_JAUHHC010000005.1"/>
</dbReference>
<sequence length="49" mass="5386">MVKRVAMANEHAFARVEQTSSELPSPDQHLIQLTVADGKVVAYFGSLRS</sequence>